<dbReference type="SUPFAM" id="SSF56112">
    <property type="entry name" value="Protein kinase-like (PK-like)"/>
    <property type="match status" value="1"/>
</dbReference>
<dbReference type="AlphaFoldDB" id="A0A317W790"/>
<dbReference type="GeneID" id="37114322"/>
<dbReference type="PANTHER" id="PTHR21310">
    <property type="entry name" value="AMINOGLYCOSIDE PHOSPHOTRANSFERASE-RELATED-RELATED"/>
    <property type="match status" value="1"/>
</dbReference>
<proteinExistence type="predicted"/>
<name>A0A317W790_9EURO</name>
<dbReference type="Pfam" id="PF01636">
    <property type="entry name" value="APH"/>
    <property type="match status" value="1"/>
</dbReference>
<dbReference type="STRING" id="1450535.A0A317W790"/>
<gene>
    <name evidence="2" type="ORF">BO94DRAFT_537035</name>
</gene>
<comment type="caution">
    <text evidence="2">The sequence shown here is derived from an EMBL/GenBank/DDBJ whole genome shotgun (WGS) entry which is preliminary data.</text>
</comment>
<evidence type="ECO:0000313" key="2">
    <source>
        <dbReference type="EMBL" id="PWY80878.1"/>
    </source>
</evidence>
<dbReference type="EMBL" id="MSFK01000021">
    <property type="protein sequence ID" value="PWY80878.1"/>
    <property type="molecule type" value="Genomic_DNA"/>
</dbReference>
<dbReference type="PANTHER" id="PTHR21310:SF37">
    <property type="entry name" value="AMINOGLYCOSIDE PHOSPHOTRANSFERASE DOMAIN-CONTAINING PROTEIN"/>
    <property type="match status" value="1"/>
</dbReference>
<keyword evidence="2" id="KW-0808">Transferase</keyword>
<protein>
    <submittedName>
        <fullName evidence="2">Phosphotransferase family protein</fullName>
    </submittedName>
</protein>
<dbReference type="InterPro" id="IPR011009">
    <property type="entry name" value="Kinase-like_dom_sf"/>
</dbReference>
<feature type="domain" description="Aminoglycoside phosphotransferase" evidence="1">
    <location>
        <begin position="6"/>
        <end position="260"/>
    </location>
</feature>
<sequence>MKYADGGSAIIRFAKPGATMFPEEKIRNEVAAIRYIQDHTSIPVPFILHWGTAEESPPGMSPFIIMEYIDHESNMSRVLNMPGLTIEDRPRLDPNIDPAKLEMLYGQLADILLQLNRLSFDRIGSLERVDEFTYQVTRQPLSIHMNELVRLGTLPRSSLPHGTFETASSYYDALAELHIDHLTHQRNDAIESDTDCRRKYIARQLFRKLSGDRRLTSPTQHPESGSFRLWCDDLRPSNVLLNADLQIVGVIDWEFTYAAPAEFSSAPPWWLLLEQPEYWPGGLEEWTGIYDYRLKTFLKVLIAREDTLIDSGRLSEDRRLSGPMRQSWQSGDFWVSYAVRKSFAFDAIFWQKLDERFFGSTTTPEDSWKKRIELLDDKQKEEMQFIVEKKLAGMKSRVLTWQPDEESKLGVHCITGS</sequence>
<reference evidence="2 3" key="1">
    <citation type="submission" date="2016-12" db="EMBL/GenBank/DDBJ databases">
        <title>The genomes of Aspergillus section Nigri reveals drivers in fungal speciation.</title>
        <authorList>
            <consortium name="DOE Joint Genome Institute"/>
            <person name="Vesth T.C."/>
            <person name="Nybo J."/>
            <person name="Theobald S."/>
            <person name="Brandl J."/>
            <person name="Frisvad J.C."/>
            <person name="Nielsen K.F."/>
            <person name="Lyhne E.K."/>
            <person name="Kogle M.E."/>
            <person name="Kuo A."/>
            <person name="Riley R."/>
            <person name="Clum A."/>
            <person name="Nolan M."/>
            <person name="Lipzen A."/>
            <person name="Salamov A."/>
            <person name="Henrissat B."/>
            <person name="Wiebenga A."/>
            <person name="De Vries R.P."/>
            <person name="Grigoriev I.V."/>
            <person name="Mortensen U.H."/>
            <person name="Andersen M.R."/>
            <person name="Baker S.E."/>
        </authorList>
    </citation>
    <scope>NUCLEOTIDE SEQUENCE [LARGE SCALE GENOMIC DNA]</scope>
    <source>
        <strain evidence="2 3">CBS 115572</strain>
    </source>
</reference>
<dbReference type="Proteomes" id="UP000246702">
    <property type="component" value="Unassembled WGS sequence"/>
</dbReference>
<dbReference type="GO" id="GO:0016740">
    <property type="term" value="F:transferase activity"/>
    <property type="evidence" value="ECO:0007669"/>
    <property type="project" value="UniProtKB-KW"/>
</dbReference>
<dbReference type="Gene3D" id="3.30.200.20">
    <property type="entry name" value="Phosphorylase Kinase, domain 1"/>
    <property type="match status" value="1"/>
</dbReference>
<dbReference type="RefSeq" id="XP_025465480.1">
    <property type="nucleotide sequence ID" value="XM_025612179.1"/>
</dbReference>
<accession>A0A317W790</accession>
<dbReference type="OrthoDB" id="5412996at2759"/>
<keyword evidence="3" id="KW-1185">Reference proteome</keyword>
<organism evidence="2 3">
    <name type="scientific">Aspergillus sclerotioniger CBS 115572</name>
    <dbReference type="NCBI Taxonomy" id="1450535"/>
    <lineage>
        <taxon>Eukaryota</taxon>
        <taxon>Fungi</taxon>
        <taxon>Dikarya</taxon>
        <taxon>Ascomycota</taxon>
        <taxon>Pezizomycotina</taxon>
        <taxon>Eurotiomycetes</taxon>
        <taxon>Eurotiomycetidae</taxon>
        <taxon>Eurotiales</taxon>
        <taxon>Aspergillaceae</taxon>
        <taxon>Aspergillus</taxon>
        <taxon>Aspergillus subgen. Circumdati</taxon>
    </lineage>
</organism>
<evidence type="ECO:0000259" key="1">
    <source>
        <dbReference type="Pfam" id="PF01636"/>
    </source>
</evidence>
<evidence type="ECO:0000313" key="3">
    <source>
        <dbReference type="Proteomes" id="UP000246702"/>
    </source>
</evidence>
<dbReference type="InterPro" id="IPR002575">
    <property type="entry name" value="Aminoglycoside_PTrfase"/>
</dbReference>
<dbReference type="InterPro" id="IPR051678">
    <property type="entry name" value="AGP_Transferase"/>
</dbReference>